<feature type="domain" description="Toprim" evidence="16">
    <location>
        <begin position="260"/>
        <end position="331"/>
    </location>
</feature>
<evidence type="ECO:0000256" key="11">
    <source>
        <dbReference type="ARBA" id="ARBA00023163"/>
    </source>
</evidence>
<evidence type="ECO:0000313" key="18">
    <source>
        <dbReference type="Proteomes" id="UP000242219"/>
    </source>
</evidence>
<dbReference type="GO" id="GO:0005737">
    <property type="term" value="C:cytoplasm"/>
    <property type="evidence" value="ECO:0007669"/>
    <property type="project" value="TreeGrafter"/>
</dbReference>
<evidence type="ECO:0000256" key="4">
    <source>
        <dbReference type="ARBA" id="ARBA00022695"/>
    </source>
</evidence>
<dbReference type="CDD" id="cd03364">
    <property type="entry name" value="TOPRIM_DnaG_primases"/>
    <property type="match status" value="1"/>
</dbReference>
<dbReference type="GO" id="GO:0000428">
    <property type="term" value="C:DNA-directed RNA polymerase complex"/>
    <property type="evidence" value="ECO:0007669"/>
    <property type="project" value="UniProtKB-KW"/>
</dbReference>
<evidence type="ECO:0000256" key="2">
    <source>
        <dbReference type="ARBA" id="ARBA00022515"/>
    </source>
</evidence>
<keyword evidence="5 12" id="KW-0235">DNA replication</keyword>
<keyword evidence="2 12" id="KW-0639">Primosome</keyword>
<dbReference type="HAMAP" id="MF_00974">
    <property type="entry name" value="DNA_primase_DnaG"/>
    <property type="match status" value="1"/>
</dbReference>
<keyword evidence="10 12" id="KW-0238">DNA-binding</keyword>
<evidence type="ECO:0000256" key="3">
    <source>
        <dbReference type="ARBA" id="ARBA00022679"/>
    </source>
</evidence>
<dbReference type="AlphaFoldDB" id="A0A1V6M1U9"/>
<evidence type="ECO:0000313" key="17">
    <source>
        <dbReference type="EMBL" id="OQD46381.1"/>
    </source>
</evidence>
<comment type="subunit">
    <text evidence="12">Monomer. Interacts with DnaB.</text>
</comment>
<dbReference type="Gene3D" id="3.90.580.10">
    <property type="entry name" value="Zinc finger, CHC2-type domain"/>
    <property type="match status" value="1"/>
</dbReference>
<dbReference type="InterPro" id="IPR002694">
    <property type="entry name" value="Znf_CHC2"/>
</dbReference>
<dbReference type="GO" id="GO:0003677">
    <property type="term" value="F:DNA binding"/>
    <property type="evidence" value="ECO:0007669"/>
    <property type="project" value="UniProtKB-KW"/>
</dbReference>
<evidence type="ECO:0000256" key="14">
    <source>
        <dbReference type="PIRSR" id="PIRSR002811-1"/>
    </source>
</evidence>
<dbReference type="Gene3D" id="3.40.1360.10">
    <property type="match status" value="1"/>
</dbReference>
<dbReference type="InterPro" id="IPR016136">
    <property type="entry name" value="DNA_helicase_N/primase_C"/>
</dbReference>
<feature type="zinc finger region" description="CHC2-type" evidence="12 14">
    <location>
        <begin position="40"/>
        <end position="64"/>
    </location>
</feature>
<dbReference type="InterPro" id="IPR006171">
    <property type="entry name" value="TOPRIM_dom"/>
</dbReference>
<dbReference type="InterPro" id="IPR036977">
    <property type="entry name" value="DNA_primase_Znf_CHC2"/>
</dbReference>
<evidence type="ECO:0000256" key="5">
    <source>
        <dbReference type="ARBA" id="ARBA00022705"/>
    </source>
</evidence>
<protein>
    <recommendedName>
        <fullName evidence="12 13">DNA primase</fullName>
        <ecNumber evidence="12">2.7.7.101</ecNumber>
    </recommendedName>
</protein>
<dbReference type="SMART" id="SM00493">
    <property type="entry name" value="TOPRIM"/>
    <property type="match status" value="1"/>
</dbReference>
<comment type="cofactor">
    <cofactor evidence="12 13 14">
        <name>Zn(2+)</name>
        <dbReference type="ChEBI" id="CHEBI:29105"/>
    </cofactor>
    <text evidence="12 13 14">Binds 1 zinc ion per monomer.</text>
</comment>
<dbReference type="SUPFAM" id="SSF57783">
    <property type="entry name" value="Zinc beta-ribbon"/>
    <property type="match status" value="1"/>
</dbReference>
<dbReference type="InterPro" id="IPR006295">
    <property type="entry name" value="DNA_primase_DnaG"/>
</dbReference>
<reference evidence="17 18" key="1">
    <citation type="journal article" date="2016" name="Genome Announc.">
        <title>Draft Genome Sequence of the Anaerobic Ammonium-Oxidizing Bacterium 'Candidatus Brocadia sp. 40'.</title>
        <authorList>
            <person name="Ali M."/>
            <person name="Haroon M.F."/>
            <person name="Narita Y."/>
            <person name="Zhang L."/>
            <person name="Rangel Shaw D."/>
            <person name="Okabe S."/>
            <person name="Saikaly P.E."/>
        </authorList>
    </citation>
    <scope>NUCLEOTIDE SEQUENCE [LARGE SCALE GENOMIC DNA]</scope>
    <source>
        <strain evidence="17 18">40</strain>
    </source>
</reference>
<dbReference type="PANTHER" id="PTHR30313:SF2">
    <property type="entry name" value="DNA PRIMASE"/>
    <property type="match status" value="1"/>
</dbReference>
<dbReference type="InterPro" id="IPR019475">
    <property type="entry name" value="DNA_primase_DnaB-bd"/>
</dbReference>
<dbReference type="EC" id="2.7.7.101" evidence="12"/>
<evidence type="ECO:0000259" key="16">
    <source>
        <dbReference type="SMART" id="SM00493"/>
    </source>
</evidence>
<dbReference type="GO" id="GO:1990077">
    <property type="term" value="C:primosome complex"/>
    <property type="evidence" value="ECO:0007669"/>
    <property type="project" value="UniProtKB-KW"/>
</dbReference>
<dbReference type="EMBL" id="MJUW02000040">
    <property type="protein sequence ID" value="OQD46381.1"/>
    <property type="molecule type" value="Genomic_DNA"/>
</dbReference>
<evidence type="ECO:0000256" key="6">
    <source>
        <dbReference type="ARBA" id="ARBA00022723"/>
    </source>
</evidence>
<dbReference type="FunFam" id="3.90.580.10:FF:000001">
    <property type="entry name" value="DNA primase"/>
    <property type="match status" value="1"/>
</dbReference>
<dbReference type="PANTHER" id="PTHR30313">
    <property type="entry name" value="DNA PRIMASE"/>
    <property type="match status" value="1"/>
</dbReference>
<dbReference type="Pfam" id="PF10410">
    <property type="entry name" value="DnaB_bind"/>
    <property type="match status" value="1"/>
</dbReference>
<name>A0A1V6M1U9_9BACT</name>
<keyword evidence="8 12" id="KW-0862">Zinc</keyword>
<comment type="catalytic activity">
    <reaction evidence="12">
        <text>ssDNA + n NTP = ssDNA/pppN(pN)n-1 hybrid + (n-1) diphosphate.</text>
        <dbReference type="EC" id="2.7.7.101"/>
    </reaction>
</comment>
<evidence type="ECO:0000256" key="10">
    <source>
        <dbReference type="ARBA" id="ARBA00023125"/>
    </source>
</evidence>
<dbReference type="InterPro" id="IPR034151">
    <property type="entry name" value="TOPRIM_DnaG_bac"/>
</dbReference>
<accession>A0A1V6M1U9</accession>
<evidence type="ECO:0000256" key="13">
    <source>
        <dbReference type="PIRNR" id="PIRNR002811"/>
    </source>
</evidence>
<keyword evidence="7 12" id="KW-0863">Zinc-finger</keyword>
<evidence type="ECO:0000256" key="7">
    <source>
        <dbReference type="ARBA" id="ARBA00022771"/>
    </source>
</evidence>
<proteinExistence type="inferred from homology"/>
<dbReference type="RefSeq" id="WP_070066483.1">
    <property type="nucleotide sequence ID" value="NZ_MJUW02000040.1"/>
</dbReference>
<dbReference type="InterPro" id="IPR050219">
    <property type="entry name" value="DnaG_primase"/>
</dbReference>
<evidence type="ECO:0000256" key="9">
    <source>
        <dbReference type="ARBA" id="ARBA00022842"/>
    </source>
</evidence>
<comment type="function">
    <text evidence="12 13">RNA polymerase that catalyzes the synthesis of short RNA molecules used as primers for DNA polymerase during DNA replication.</text>
</comment>
<evidence type="ECO:0000256" key="1">
    <source>
        <dbReference type="ARBA" id="ARBA00022478"/>
    </source>
</evidence>
<evidence type="ECO:0000259" key="15">
    <source>
        <dbReference type="SMART" id="SM00400"/>
    </source>
</evidence>
<keyword evidence="1 12" id="KW-0240">DNA-directed RNA polymerase</keyword>
<sequence length="597" mass="68827">MASNIPQEKIAEIQRASDIVQIISEYVNLKQSGKNFLGLCPFHSEKTPSFTVNPEKKLFKCFGCGEGGAVFQFIMKQEGIGFVEAVKLVASKSHIDLSYLCNQKGTYSLAEKTRLINTNDFAAKFYHKILLTSEQGRLARDYLQKRQINDQSIKKFCLGYAPDSWNTLIRICKERKIPENLLEKAGLAILKKEGNGYYDRFRNRLMFPIFDARRQVIGFGGRSLDDSLPKYLNSPETVLFNKSNVLYGIDIAKSTIHKQRRVILMEGYTDVIMAHQNGIEWSVAVMGTSISKQHLKQLRQYCNQVILLLDSDIAGWKSSDRNLDIFIEEEFDVKIAQLPKGYDPCDFLVAEGAEKFLSYVNYAKDFFSFKVEMTASKWDMSTIHGKANAINDVLSTAMKMPDIIKRNLQIKRIAEEMSIDEDALRTHLKKFSKQSSLVPNKQDVKHRLDASFMAERELLYLMLSCNELIPKVIEEIGLEEFSNNDLFKIAEKVIELYHKNNVVREEDVLHLLEDERLNKTLMDVVTTREFQNIANQNERLEAYIHFFKRRNSKKERYQAKVKTLQTIRVSNSEEDIVVLLNELHKKNKNIHVLKNNA</sequence>
<dbReference type="Gene3D" id="1.10.860.10">
    <property type="entry name" value="DNAb Helicase, Chain A"/>
    <property type="match status" value="1"/>
</dbReference>
<evidence type="ECO:0000256" key="8">
    <source>
        <dbReference type="ARBA" id="ARBA00022833"/>
    </source>
</evidence>
<dbReference type="SUPFAM" id="SSF56731">
    <property type="entry name" value="DNA primase core"/>
    <property type="match status" value="1"/>
</dbReference>
<dbReference type="GO" id="GO:0006269">
    <property type="term" value="P:DNA replication, synthesis of primer"/>
    <property type="evidence" value="ECO:0007669"/>
    <property type="project" value="UniProtKB-UniRule"/>
</dbReference>
<dbReference type="Gene3D" id="3.90.980.10">
    <property type="entry name" value="DNA primase, catalytic core, N-terminal domain"/>
    <property type="match status" value="1"/>
</dbReference>
<comment type="similarity">
    <text evidence="12 13">Belongs to the DnaG primase family.</text>
</comment>
<gene>
    <name evidence="12" type="primary">dnaG</name>
    <name evidence="17" type="ORF">BIY37_03715</name>
</gene>
<dbReference type="GO" id="GO:0008270">
    <property type="term" value="F:zinc ion binding"/>
    <property type="evidence" value="ECO:0007669"/>
    <property type="project" value="UniProtKB-UniRule"/>
</dbReference>
<evidence type="ECO:0000256" key="12">
    <source>
        <dbReference type="HAMAP-Rule" id="MF_00974"/>
    </source>
</evidence>
<keyword evidence="6 12" id="KW-0479">Metal-binding</keyword>
<dbReference type="InterPro" id="IPR030846">
    <property type="entry name" value="DnaG_bac"/>
</dbReference>
<dbReference type="NCBIfam" id="TIGR01391">
    <property type="entry name" value="dnaG"/>
    <property type="match status" value="1"/>
</dbReference>
<dbReference type="Pfam" id="PF13155">
    <property type="entry name" value="Toprim_2"/>
    <property type="match status" value="1"/>
</dbReference>
<dbReference type="InterPro" id="IPR037068">
    <property type="entry name" value="DNA_primase_core_N_sf"/>
</dbReference>
<organism evidence="17 18">
    <name type="scientific">Candidatus Brocadia sapporoensis</name>
    <dbReference type="NCBI Taxonomy" id="392547"/>
    <lineage>
        <taxon>Bacteria</taxon>
        <taxon>Pseudomonadati</taxon>
        <taxon>Planctomycetota</taxon>
        <taxon>Candidatus Brocadiia</taxon>
        <taxon>Candidatus Brocadiales</taxon>
        <taxon>Candidatus Brocadiaceae</taxon>
        <taxon>Candidatus Brocadia</taxon>
    </lineage>
</organism>
<dbReference type="GO" id="GO:0003899">
    <property type="term" value="F:DNA-directed RNA polymerase activity"/>
    <property type="evidence" value="ECO:0007669"/>
    <property type="project" value="UniProtKB-UniRule"/>
</dbReference>
<dbReference type="SMART" id="SM00400">
    <property type="entry name" value="ZnF_CHCC"/>
    <property type="match status" value="1"/>
</dbReference>
<dbReference type="Pfam" id="PF08275">
    <property type="entry name" value="DNAG_N"/>
    <property type="match status" value="1"/>
</dbReference>
<dbReference type="PIRSF" id="PIRSF002811">
    <property type="entry name" value="DnaG"/>
    <property type="match status" value="1"/>
</dbReference>
<keyword evidence="4 12" id="KW-0548">Nucleotidyltransferase</keyword>
<dbReference type="InterPro" id="IPR013264">
    <property type="entry name" value="DNAG_N"/>
</dbReference>
<keyword evidence="18" id="KW-1185">Reference proteome</keyword>
<keyword evidence="9" id="KW-0460">Magnesium</keyword>
<feature type="domain" description="Zinc finger CHC2-type" evidence="15">
    <location>
        <begin position="36"/>
        <end position="90"/>
    </location>
</feature>
<keyword evidence="11 12" id="KW-0804">Transcription</keyword>
<dbReference type="FunFam" id="3.90.980.10:FF:000001">
    <property type="entry name" value="DNA primase"/>
    <property type="match status" value="1"/>
</dbReference>
<dbReference type="Pfam" id="PF01807">
    <property type="entry name" value="Zn_ribbon_DnaG"/>
    <property type="match status" value="1"/>
</dbReference>
<dbReference type="Proteomes" id="UP000242219">
    <property type="component" value="Unassembled WGS sequence"/>
</dbReference>
<comment type="caution">
    <text evidence="17">The sequence shown here is derived from an EMBL/GenBank/DDBJ whole genome shotgun (WGS) entry which is preliminary data.</text>
</comment>
<keyword evidence="3 12" id="KW-0808">Transferase</keyword>
<comment type="domain">
    <text evidence="12">Contains an N-terminal zinc-binding domain, a central core domain that contains the primase activity, and a C-terminal DnaB-binding domain.</text>
</comment>